<dbReference type="EMBL" id="JBBPBM010000535">
    <property type="protein sequence ID" value="KAK8494395.1"/>
    <property type="molecule type" value="Genomic_DNA"/>
</dbReference>
<accession>A0ABR2ALL0</accession>
<comment type="caution">
    <text evidence="1">The sequence shown here is derived from an EMBL/GenBank/DDBJ whole genome shotgun (WGS) entry which is preliminary data.</text>
</comment>
<gene>
    <name evidence="1" type="ORF">V6N12_073461</name>
</gene>
<evidence type="ECO:0000313" key="2">
    <source>
        <dbReference type="Proteomes" id="UP001472677"/>
    </source>
</evidence>
<sequence length="236" mass="25408">MWVASSMVLLAFPDVDTRQRLLSQQVLSTWFGHLEEAKLVRVPTVEQREGRVSSEGGWGFLSPLACEPTVGHRQWWEGLWGSLSAVGAAERVVYDRGGVCSAGEVDCDIMGVRSREVLVPERMLVSNPDLDSVDSEAQGSSCVRVVELDNSVANTSAMFPLLVLVGYAEAAVVPVVGTAKGGDRKVKSVNSLVEALGSPAQQRVITATSSKRGRGRSAKGVVVAWSISMRKLRMSH</sequence>
<name>A0ABR2ALL0_9ROSI</name>
<reference evidence="1 2" key="1">
    <citation type="journal article" date="2024" name="G3 (Bethesda)">
        <title>Genome assembly of Hibiscus sabdariffa L. provides insights into metabolisms of medicinal natural products.</title>
        <authorList>
            <person name="Kim T."/>
        </authorList>
    </citation>
    <scope>NUCLEOTIDE SEQUENCE [LARGE SCALE GENOMIC DNA]</scope>
    <source>
        <strain evidence="1">TK-2024</strain>
        <tissue evidence="1">Old leaves</tissue>
    </source>
</reference>
<protein>
    <submittedName>
        <fullName evidence="1">Uncharacterized protein</fullName>
    </submittedName>
</protein>
<evidence type="ECO:0000313" key="1">
    <source>
        <dbReference type="EMBL" id="KAK8494395.1"/>
    </source>
</evidence>
<dbReference type="Proteomes" id="UP001472677">
    <property type="component" value="Unassembled WGS sequence"/>
</dbReference>
<organism evidence="1 2">
    <name type="scientific">Hibiscus sabdariffa</name>
    <name type="common">roselle</name>
    <dbReference type="NCBI Taxonomy" id="183260"/>
    <lineage>
        <taxon>Eukaryota</taxon>
        <taxon>Viridiplantae</taxon>
        <taxon>Streptophyta</taxon>
        <taxon>Embryophyta</taxon>
        <taxon>Tracheophyta</taxon>
        <taxon>Spermatophyta</taxon>
        <taxon>Magnoliopsida</taxon>
        <taxon>eudicotyledons</taxon>
        <taxon>Gunneridae</taxon>
        <taxon>Pentapetalae</taxon>
        <taxon>rosids</taxon>
        <taxon>malvids</taxon>
        <taxon>Malvales</taxon>
        <taxon>Malvaceae</taxon>
        <taxon>Malvoideae</taxon>
        <taxon>Hibiscus</taxon>
    </lineage>
</organism>
<keyword evidence="2" id="KW-1185">Reference proteome</keyword>
<proteinExistence type="predicted"/>